<organism evidence="1">
    <name type="scientific">Ditylum brightwellii</name>
    <dbReference type="NCBI Taxonomy" id="49249"/>
    <lineage>
        <taxon>Eukaryota</taxon>
        <taxon>Sar</taxon>
        <taxon>Stramenopiles</taxon>
        <taxon>Ochrophyta</taxon>
        <taxon>Bacillariophyta</taxon>
        <taxon>Mediophyceae</taxon>
        <taxon>Lithodesmiophycidae</taxon>
        <taxon>Lithodesmiales</taxon>
        <taxon>Lithodesmiaceae</taxon>
        <taxon>Ditylum</taxon>
    </lineage>
</organism>
<name>A0A7S4RL42_9STRA</name>
<sequence length="199" mass="22494">MKERQQSSTIPNSKCNDEGDATYHTYPLQVGNLFDTPWNAAPSSSNNSALNYNFKNSNNTLRTSLLEYYISCGWITQQQNNDCNKSKKNIKRLKKLPNLLLRRVLLEAAARGDIEGISFLSEKGLYSLQDDAKELCTVAGAAGRIEALRWLREERNCAWDAAEVHREASENSELTVMSYVEMNSGAHEIQMHYGEGLPW</sequence>
<dbReference type="EMBL" id="HBNS01025824">
    <property type="protein sequence ID" value="CAE4617630.1"/>
    <property type="molecule type" value="Transcribed_RNA"/>
</dbReference>
<reference evidence="1" key="1">
    <citation type="submission" date="2021-01" db="EMBL/GenBank/DDBJ databases">
        <authorList>
            <person name="Corre E."/>
            <person name="Pelletier E."/>
            <person name="Niang G."/>
            <person name="Scheremetjew M."/>
            <person name="Finn R."/>
            <person name="Kale V."/>
            <person name="Holt S."/>
            <person name="Cochrane G."/>
            <person name="Meng A."/>
            <person name="Brown T."/>
            <person name="Cohen L."/>
        </authorList>
    </citation>
    <scope>NUCLEOTIDE SEQUENCE</scope>
    <source>
        <strain evidence="1">GSO104</strain>
    </source>
</reference>
<dbReference type="AlphaFoldDB" id="A0A7S4RL42"/>
<accession>A0A7S4RL42</accession>
<protein>
    <submittedName>
        <fullName evidence="1">Uncharacterized protein</fullName>
    </submittedName>
</protein>
<gene>
    <name evidence="1" type="ORF">DBRI00130_LOCUS20358</name>
</gene>
<proteinExistence type="predicted"/>
<evidence type="ECO:0000313" key="1">
    <source>
        <dbReference type="EMBL" id="CAE4617630.1"/>
    </source>
</evidence>